<dbReference type="GeneID" id="33555440"/>
<dbReference type="InterPro" id="IPR015424">
    <property type="entry name" value="PyrdxlP-dep_Trfase"/>
</dbReference>
<dbReference type="PROSITE" id="PS00600">
    <property type="entry name" value="AA_TRANSFER_CLASS_3"/>
    <property type="match status" value="1"/>
</dbReference>
<keyword evidence="7 11" id="KW-0663">Pyridoxal phosphate</keyword>
<comment type="cofactor">
    <cofactor evidence="1">
        <name>pyridoxal 5'-phosphate</name>
        <dbReference type="ChEBI" id="CHEBI:597326"/>
    </cofactor>
</comment>
<dbReference type="Pfam" id="PF00202">
    <property type="entry name" value="Aminotran_3"/>
    <property type="match status" value="1"/>
</dbReference>
<dbReference type="AlphaFoldDB" id="A0A1Y1U963"/>
<name>A0A1Y1U963_9TREE</name>
<evidence type="ECO:0000256" key="3">
    <source>
        <dbReference type="ARBA" id="ARBA00012912"/>
    </source>
</evidence>
<proteinExistence type="inferred from homology"/>
<dbReference type="PIRSF" id="PIRSF000521">
    <property type="entry name" value="Transaminase_4ab_Lys_Orn"/>
    <property type="match status" value="1"/>
</dbReference>
<dbReference type="InterPro" id="IPR015421">
    <property type="entry name" value="PyrdxlP-dep_Trfase_major"/>
</dbReference>
<evidence type="ECO:0000256" key="5">
    <source>
        <dbReference type="ARBA" id="ARBA00022576"/>
    </source>
</evidence>
<dbReference type="InterPro" id="IPR015422">
    <property type="entry name" value="PyrdxlP-dep_Trfase_small"/>
</dbReference>
<dbReference type="PANTHER" id="PTHR43206">
    <property type="entry name" value="AMINOTRANSFERASE"/>
    <property type="match status" value="1"/>
</dbReference>
<evidence type="ECO:0000313" key="12">
    <source>
        <dbReference type="EMBL" id="ORX34571.1"/>
    </source>
</evidence>
<dbReference type="STRING" id="4999.A0A1Y1U963"/>
<evidence type="ECO:0000313" key="13">
    <source>
        <dbReference type="Proteomes" id="UP000193218"/>
    </source>
</evidence>
<sequence length="484" mass="53276">MLFRARHLQRNVRAYATALDSGLRPQVLTPIPGPKGKAISADIGSFQDPRHHVLVCDYLKSKGNYLVDVDGNTFLDVYAQIASIPVGYNHPQLLELVKSDLYATLAMSRPSLAVFPPEEWKGMCEDAFLSVAPPGLDQVFTAMCGSCANETAFKAAFMSYPARQAGVKASELEFTQEELASCMKNQAPGSPELSILSFTSAFHGRLFGALSATRSKAIHKIGIPAFEWPVVPWPEIKYPMSAYAAENKEAEARALQQVEETIKEWKTKRPVAAIIIEPIASEGGDHHASPDFFRGLREITLKHKVAFIVDEVQTGVGATGTFWAHEKWNLETPPDFMTFSKKMQAAGFYHRLETRAPQAYRNFNTWMGDPIRTLQAAEQVKIIKAGDLVSHTGSIGDDLYAGLETLAEQSDKMSGLRGKGQGTFIAWDMPSPSVRNSFLSTMRSRGVNIGGCGEAAVRLRPMLIFGERQKEELLGHVEEVIKGV</sequence>
<dbReference type="PANTHER" id="PTHR43206:SF1">
    <property type="entry name" value="4-AMINOBUTYRATE AMINOTRANSFERASE, MITOCHONDRIAL"/>
    <property type="match status" value="1"/>
</dbReference>
<keyword evidence="6" id="KW-0808">Transferase</keyword>
<dbReference type="FunCoup" id="A0A1Y1U963">
    <property type="interactions" value="199"/>
</dbReference>
<dbReference type="NCBIfam" id="TIGR00699">
    <property type="entry name" value="GABAtrns_euk"/>
    <property type="match status" value="1"/>
</dbReference>
<comment type="catalytic activity">
    <reaction evidence="10">
        <text>4-aminobutanoate + 2-oxoglutarate = succinate semialdehyde + L-glutamate</text>
        <dbReference type="Rhea" id="RHEA:23352"/>
        <dbReference type="ChEBI" id="CHEBI:16810"/>
        <dbReference type="ChEBI" id="CHEBI:29985"/>
        <dbReference type="ChEBI" id="CHEBI:57706"/>
        <dbReference type="ChEBI" id="CHEBI:59888"/>
        <dbReference type="EC" id="2.6.1.19"/>
    </reaction>
</comment>
<comment type="caution">
    <text evidence="12">The sequence shown here is derived from an EMBL/GenBank/DDBJ whole genome shotgun (WGS) entry which is preliminary data.</text>
</comment>
<dbReference type="EC" id="2.6.1.19" evidence="3"/>
<organism evidence="12 13">
    <name type="scientific">Kockovaella imperatae</name>
    <dbReference type="NCBI Taxonomy" id="4999"/>
    <lineage>
        <taxon>Eukaryota</taxon>
        <taxon>Fungi</taxon>
        <taxon>Dikarya</taxon>
        <taxon>Basidiomycota</taxon>
        <taxon>Agaricomycotina</taxon>
        <taxon>Tremellomycetes</taxon>
        <taxon>Tremellales</taxon>
        <taxon>Cuniculitremaceae</taxon>
        <taxon>Kockovaella</taxon>
    </lineage>
</organism>
<dbReference type="EMBL" id="NBSH01000014">
    <property type="protein sequence ID" value="ORX34571.1"/>
    <property type="molecule type" value="Genomic_DNA"/>
</dbReference>
<dbReference type="GO" id="GO:0034386">
    <property type="term" value="F:4-aminobutyrate:2-oxoglutarate transaminase activity"/>
    <property type="evidence" value="ECO:0007669"/>
    <property type="project" value="UniProtKB-EC"/>
</dbReference>
<evidence type="ECO:0000256" key="10">
    <source>
        <dbReference type="ARBA" id="ARBA00048021"/>
    </source>
</evidence>
<evidence type="ECO:0000256" key="1">
    <source>
        <dbReference type="ARBA" id="ARBA00001933"/>
    </source>
</evidence>
<dbReference type="InParanoid" id="A0A1Y1U963"/>
<evidence type="ECO:0000256" key="8">
    <source>
        <dbReference type="ARBA" id="ARBA00030204"/>
    </source>
</evidence>
<dbReference type="CDD" id="cd00610">
    <property type="entry name" value="OAT_like"/>
    <property type="match status" value="1"/>
</dbReference>
<dbReference type="SUPFAM" id="SSF53383">
    <property type="entry name" value="PLP-dependent transferases"/>
    <property type="match status" value="1"/>
</dbReference>
<dbReference type="GO" id="GO:0005739">
    <property type="term" value="C:mitochondrion"/>
    <property type="evidence" value="ECO:0007669"/>
    <property type="project" value="TreeGrafter"/>
</dbReference>
<evidence type="ECO:0000256" key="7">
    <source>
        <dbReference type="ARBA" id="ARBA00022898"/>
    </source>
</evidence>
<dbReference type="Gene3D" id="3.40.640.10">
    <property type="entry name" value="Type I PLP-dependent aspartate aminotransferase-like (Major domain)"/>
    <property type="match status" value="1"/>
</dbReference>
<evidence type="ECO:0000256" key="4">
    <source>
        <dbReference type="ARBA" id="ARBA00018543"/>
    </source>
</evidence>
<dbReference type="GO" id="GO:0009450">
    <property type="term" value="P:gamma-aminobutyric acid catabolic process"/>
    <property type="evidence" value="ECO:0007669"/>
    <property type="project" value="TreeGrafter"/>
</dbReference>
<protein>
    <recommendedName>
        <fullName evidence="4">4-aminobutyrate aminotransferase</fullName>
        <ecNumber evidence="3">2.6.1.19</ecNumber>
    </recommendedName>
    <alternativeName>
        <fullName evidence="9">GABA aminotransferase</fullName>
    </alternativeName>
    <alternativeName>
        <fullName evidence="8">Gamma-amino-N-butyrate transaminase</fullName>
    </alternativeName>
</protein>
<accession>A0A1Y1U963</accession>
<dbReference type="OrthoDB" id="10260828at2759"/>
<keyword evidence="13" id="KW-1185">Reference proteome</keyword>
<keyword evidence="5" id="KW-0032">Aminotransferase</keyword>
<dbReference type="Gene3D" id="3.90.1150.10">
    <property type="entry name" value="Aspartate Aminotransferase, domain 1"/>
    <property type="match status" value="1"/>
</dbReference>
<evidence type="ECO:0000256" key="2">
    <source>
        <dbReference type="ARBA" id="ARBA00008954"/>
    </source>
</evidence>
<evidence type="ECO:0000256" key="6">
    <source>
        <dbReference type="ARBA" id="ARBA00022679"/>
    </source>
</evidence>
<comment type="similarity">
    <text evidence="2 11">Belongs to the class-III pyridoxal-phosphate-dependent aminotransferase family.</text>
</comment>
<evidence type="ECO:0000256" key="11">
    <source>
        <dbReference type="RuleBase" id="RU003560"/>
    </source>
</evidence>
<dbReference type="InterPro" id="IPR004631">
    <property type="entry name" value="4NH2But_aminotransferase_euk"/>
</dbReference>
<gene>
    <name evidence="12" type="ORF">BD324DRAFT_583684</name>
</gene>
<dbReference type="FunFam" id="3.40.640.10:FF:000073">
    <property type="entry name" value="Probable 4-aminobutyrate aminotransferase"/>
    <property type="match status" value="1"/>
</dbReference>
<evidence type="ECO:0000256" key="9">
    <source>
        <dbReference type="ARBA" id="ARBA00031787"/>
    </source>
</evidence>
<dbReference type="InterPro" id="IPR005814">
    <property type="entry name" value="Aminotrans_3"/>
</dbReference>
<reference evidence="12 13" key="1">
    <citation type="submission" date="2017-03" db="EMBL/GenBank/DDBJ databases">
        <title>Widespread Adenine N6-methylation of Active Genes in Fungi.</title>
        <authorList>
            <consortium name="DOE Joint Genome Institute"/>
            <person name="Mondo S.J."/>
            <person name="Dannebaum R.O."/>
            <person name="Kuo R.C."/>
            <person name="Louie K.B."/>
            <person name="Bewick A.J."/>
            <person name="Labutti K."/>
            <person name="Haridas S."/>
            <person name="Kuo A."/>
            <person name="Salamov A."/>
            <person name="Ahrendt S.R."/>
            <person name="Lau R."/>
            <person name="Bowen B.P."/>
            <person name="Lipzen A."/>
            <person name="Sullivan W."/>
            <person name="Andreopoulos W.B."/>
            <person name="Clum A."/>
            <person name="Lindquist E."/>
            <person name="Daum C."/>
            <person name="Northen T.R."/>
            <person name="Ramamoorthy G."/>
            <person name="Schmitz R.J."/>
            <person name="Gryganskyi A."/>
            <person name="Culley D."/>
            <person name="Magnuson J."/>
            <person name="James T.Y."/>
            <person name="O'Malley M.A."/>
            <person name="Stajich J.E."/>
            <person name="Spatafora J.W."/>
            <person name="Visel A."/>
            <person name="Grigoriev I.V."/>
        </authorList>
    </citation>
    <scope>NUCLEOTIDE SEQUENCE [LARGE SCALE GENOMIC DNA]</scope>
    <source>
        <strain evidence="12 13">NRRL Y-17943</strain>
    </source>
</reference>
<dbReference type="Proteomes" id="UP000193218">
    <property type="component" value="Unassembled WGS sequence"/>
</dbReference>
<dbReference type="RefSeq" id="XP_021868834.1">
    <property type="nucleotide sequence ID" value="XM_022013632.1"/>
</dbReference>
<dbReference type="GO" id="GO:0030170">
    <property type="term" value="F:pyridoxal phosphate binding"/>
    <property type="evidence" value="ECO:0007669"/>
    <property type="project" value="InterPro"/>
</dbReference>
<dbReference type="InterPro" id="IPR049704">
    <property type="entry name" value="Aminotrans_3_PPA_site"/>
</dbReference>